<dbReference type="STRING" id="559295.C5DDP1"/>
<sequence>MRTQLGRNSRRLITLLLVTVLAEVVYIVVSVVLVEDGREAGIAGLARGVSGGVGAGASRLERWLLGGSAAVFRADPNRMLPGLTSGSRVRLPDRDVEYVVRGLRRSSDGDGDSGKASAAPSASDLVNFYRAWKFDTAVRYVLPCSAAQTLFGRLQRPVENLETLFIGAGEAAEGPAEPAVKAGGEAGDNHVTGDGAAAEGRNLQFPLRSYNYDPRLATAVYYDELLNHLEHQEVHDAESLFANLSVPFNWYDWTNSQLLNGFIDLPPAEKPACDMIVRKYYPADKVLAFERRFGYKLFEEDRARGLGAAKFDSVSAFSHSTPRLPRPEELCDSDQANALLPGFRMLKPLNFSRPELYGLQARATLMTTAEPPNSITFLNRNGSTLQVEVDAGAPLDSAGVPRGLLFNGLLRNYLRRNVPSYPEFPARDIEFDNIQKFKALKELVTKSLTRPSTASAEPAEPTEPVQPTEMPYLIEMSNDEFEFDAKAKIRELEALETRTRHQQSYLESLKFSINTHPMHLAKYFNEASSVSDYVHLGHHFDARFFRGGVEHTDMRARLDALVRAWLNFVHSNGLNSWLSHGTMYGWLYDGLAFPWDGDHDMQMPIVHLNKLAEKFNQTLIVEDPEVGNGRFFLDVTSSITSRIHGNNNNNIDARFIDVDSGLYVDITGLSVSSDGANKRFDPLIKNFTTQNNISSLTHFKDPNLVEGITGLSYDEMVKAETKQYGNFTKQREHVLKSYFNTVNSRQNGKDKESPDYRYNINKHIQVYNCRNNHYNHLSELSPLRLTFFHGAKAYVPNRVIQILKNEYHAPSNYSYIEFQGRSFVPEFRLWIGKGGLERMAQGAGVPTRVDTDHLKNLDFPETASLFQNAAVLADSEIEEFFSLATNTFHMSIFRQKELELTYDESRSPDQKVEALRGFVSNRAFTGGYKDPFQQRLETVVWYNLLDRSTISYKQLDRELKKAHLENSDKLLELNDLMIRREFDWAREAGYQYPPSDLDFNNLGSRFFAIGENSHNQIFDADPPELVQEWTTI</sequence>
<feature type="transmembrane region" description="Helical" evidence="5">
    <location>
        <begin position="12"/>
        <end position="34"/>
    </location>
</feature>
<protein>
    <submittedName>
        <fullName evidence="7">KLTH0C02574p</fullName>
    </submittedName>
</protein>
<feature type="domain" description="LicD/FKTN/FKRP nucleotidyltransferase" evidence="6">
    <location>
        <begin position="570"/>
        <end position="808"/>
    </location>
</feature>
<dbReference type="OMA" id="WYDWADL"/>
<evidence type="ECO:0000256" key="4">
    <source>
        <dbReference type="ARBA" id="ARBA00023136"/>
    </source>
</evidence>
<dbReference type="OrthoDB" id="444255at2759"/>
<evidence type="ECO:0000313" key="8">
    <source>
        <dbReference type="Proteomes" id="UP000002036"/>
    </source>
</evidence>
<dbReference type="EMBL" id="CU928167">
    <property type="protein sequence ID" value="CAR21902.1"/>
    <property type="molecule type" value="Genomic_DNA"/>
</dbReference>
<accession>C5DDP1</accession>
<reference evidence="7 8" key="1">
    <citation type="journal article" date="2009" name="Genome Res.">
        <title>Comparative genomics of protoploid Saccharomycetaceae.</title>
        <authorList>
            <consortium name="The Genolevures Consortium"/>
            <person name="Souciet J.-L."/>
            <person name="Dujon B."/>
            <person name="Gaillardin C."/>
            <person name="Johnston M."/>
            <person name="Baret P.V."/>
            <person name="Cliften P."/>
            <person name="Sherman D.J."/>
            <person name="Weissenbach J."/>
            <person name="Westhof E."/>
            <person name="Wincker P."/>
            <person name="Jubin C."/>
            <person name="Poulain J."/>
            <person name="Barbe V."/>
            <person name="Segurens B."/>
            <person name="Artiguenave F."/>
            <person name="Anthouard V."/>
            <person name="Vacherie B."/>
            <person name="Val M.-E."/>
            <person name="Fulton R.S."/>
            <person name="Minx P."/>
            <person name="Wilson R."/>
            <person name="Durrens P."/>
            <person name="Jean G."/>
            <person name="Marck C."/>
            <person name="Martin T."/>
            <person name="Nikolski M."/>
            <person name="Rolland T."/>
            <person name="Seret M.-L."/>
            <person name="Casaregola S."/>
            <person name="Despons L."/>
            <person name="Fairhead C."/>
            <person name="Fischer G."/>
            <person name="Lafontaine I."/>
            <person name="Leh V."/>
            <person name="Lemaire M."/>
            <person name="de Montigny J."/>
            <person name="Neuveglise C."/>
            <person name="Thierry A."/>
            <person name="Blanc-Lenfle I."/>
            <person name="Bleykasten C."/>
            <person name="Diffels J."/>
            <person name="Fritsch E."/>
            <person name="Frangeul L."/>
            <person name="Goeffon A."/>
            <person name="Jauniaux N."/>
            <person name="Kachouri-Lafond R."/>
            <person name="Payen C."/>
            <person name="Potier S."/>
            <person name="Pribylova L."/>
            <person name="Ozanne C."/>
            <person name="Richard G.-F."/>
            <person name="Sacerdot C."/>
            <person name="Straub M.-L."/>
            <person name="Talla E."/>
        </authorList>
    </citation>
    <scope>NUCLEOTIDE SEQUENCE [LARGE SCALE GENOMIC DNA]</scope>
    <source>
        <strain evidence="8">ATCC 56472 / CBS 6340 / NRRL Y-8284</strain>
    </source>
</reference>
<keyword evidence="4 5" id="KW-0472">Membrane</keyword>
<proteinExistence type="predicted"/>
<keyword evidence="8" id="KW-1185">Reference proteome</keyword>
<name>C5DDP1_LACTC</name>
<gene>
    <name evidence="7" type="ordered locus">KLTH0C02574g</name>
</gene>
<dbReference type="KEGG" id="lth:KLTH0C02574g"/>
<keyword evidence="2 5" id="KW-0812">Transmembrane</keyword>
<evidence type="ECO:0000313" key="7">
    <source>
        <dbReference type="EMBL" id="CAR21902.1"/>
    </source>
</evidence>
<evidence type="ECO:0000256" key="1">
    <source>
        <dbReference type="ARBA" id="ARBA00004167"/>
    </source>
</evidence>
<keyword evidence="3 5" id="KW-1133">Transmembrane helix</keyword>
<dbReference type="Proteomes" id="UP000002036">
    <property type="component" value="Chromosome C"/>
</dbReference>
<dbReference type="RefSeq" id="XP_002552340.1">
    <property type="nucleotide sequence ID" value="XM_002552294.1"/>
</dbReference>
<evidence type="ECO:0000256" key="5">
    <source>
        <dbReference type="SAM" id="Phobius"/>
    </source>
</evidence>
<evidence type="ECO:0000256" key="2">
    <source>
        <dbReference type="ARBA" id="ARBA00022692"/>
    </source>
</evidence>
<dbReference type="InterPro" id="IPR009644">
    <property type="entry name" value="FKTN/MNN4/W02B3.4-1"/>
</dbReference>
<evidence type="ECO:0000259" key="6">
    <source>
        <dbReference type="Pfam" id="PF04991"/>
    </source>
</evidence>
<dbReference type="AlphaFoldDB" id="C5DDP1"/>
<dbReference type="GO" id="GO:0016020">
    <property type="term" value="C:membrane"/>
    <property type="evidence" value="ECO:0007669"/>
    <property type="project" value="UniProtKB-SubCell"/>
</dbReference>
<comment type="subcellular location">
    <subcellularLocation>
        <location evidence="1">Membrane</location>
        <topology evidence="1">Single-pass membrane protein</topology>
    </subcellularLocation>
</comment>
<dbReference type="HOGENOM" id="CLU_008074_0_0_1"/>
<dbReference type="GeneID" id="8291200"/>
<dbReference type="InterPro" id="IPR007074">
    <property type="entry name" value="LicD/FKTN/FKRP_NTP_transf"/>
</dbReference>
<dbReference type="InParanoid" id="C5DDP1"/>
<dbReference type="PANTHER" id="PTHR15407">
    <property type="entry name" value="FUKUTIN-RELATED"/>
    <property type="match status" value="1"/>
</dbReference>
<organism evidence="7 8">
    <name type="scientific">Lachancea thermotolerans (strain ATCC 56472 / CBS 6340 / NRRL Y-8284)</name>
    <name type="common">Yeast</name>
    <name type="synonym">Kluyveromyces thermotolerans</name>
    <dbReference type="NCBI Taxonomy" id="559295"/>
    <lineage>
        <taxon>Eukaryota</taxon>
        <taxon>Fungi</taxon>
        <taxon>Dikarya</taxon>
        <taxon>Ascomycota</taxon>
        <taxon>Saccharomycotina</taxon>
        <taxon>Saccharomycetes</taxon>
        <taxon>Saccharomycetales</taxon>
        <taxon>Saccharomycetaceae</taxon>
        <taxon>Lachancea</taxon>
    </lineage>
</organism>
<dbReference type="GO" id="GO:0009100">
    <property type="term" value="P:glycoprotein metabolic process"/>
    <property type="evidence" value="ECO:0007669"/>
    <property type="project" value="UniProtKB-ARBA"/>
</dbReference>
<dbReference type="PANTHER" id="PTHR15407:SF28">
    <property type="entry name" value="RIBITOL-5-PHOSPHATE TRANSFERASE FKTN"/>
    <property type="match status" value="1"/>
</dbReference>
<dbReference type="eggNOG" id="ENOG502QREF">
    <property type="taxonomic scope" value="Eukaryota"/>
</dbReference>
<evidence type="ECO:0000256" key="3">
    <source>
        <dbReference type="ARBA" id="ARBA00022989"/>
    </source>
</evidence>
<dbReference type="Pfam" id="PF04991">
    <property type="entry name" value="LicD"/>
    <property type="match status" value="1"/>
</dbReference>